<dbReference type="InterPro" id="IPR032871">
    <property type="entry name" value="AHH_dom_containing"/>
</dbReference>
<dbReference type="RefSeq" id="WP_012830901.1">
    <property type="nucleotide sequence ID" value="NC_013440.1"/>
</dbReference>
<evidence type="ECO:0000256" key="1">
    <source>
        <dbReference type="SAM" id="MobiDB-lite"/>
    </source>
</evidence>
<sequence length="700" mass="74673">MLQEAVDDFGPLSDAERLAFIRALLAQYWVGIDDEATLVRIWTSFDGRMLAVAGAHPGLWRQSLARGAKLDELAAVTDVQARFRRDVRARARDVLSRNEAYVRAEMDALGTSERGTVAPATSVIPEDEQADYLASVRERAEDLALARHAQARLAALKVGYERFSSKGGTIWWVARFKPDAPPTVAHDSEAVPAAQRAQDVRSWDEVKAHHERLQAVIAQLASASPVLYQAAAQGDDNALATMAAAPPSEARGTMAKRLSDQLSNIRTTQAELGSDLDELECTPLHEQLFAGAASASGTAWNAPGNQLIARMLIAEHARSEARTEAALATVAAAAFVIAEVASFGSATFFLAAGAGVAAGGTLAAASWEHAEDLGTAANADAGAGGVVSRAQADRAQTTAIVNSALLFLDLIPAARAVRGAATASRGARAGAREGAEQAARRAGREGAEQAGERAGREGAEQAGGESAEQVAKASRRLQPNEAANWASVARDYVGKPLDEVGPPPGYSAYKVGGRSILRRTNADDALFARLSLDEGGIIRAGAPPRVRVSNSLRKGESVGELLAQAGHSARPPYHQAHHVIPDEVVRTHPLFRLARERGVFDHDAPENIALLARSEVREPGRAPFVPEKVPGLSDNLPRHQGSHKRYTQVVVDIADKYTLLLKRSGDQLGDINHQQLKAASDAVLREAWQVLRAWEQPILR</sequence>
<keyword evidence="3" id="KW-1185">Reference proteome</keyword>
<evidence type="ECO:0000313" key="3">
    <source>
        <dbReference type="Proteomes" id="UP000001880"/>
    </source>
</evidence>
<dbReference type="KEGG" id="hoh:Hoch_5833"/>
<gene>
    <name evidence="2" type="ordered locus">Hoch_5833</name>
</gene>
<feature type="region of interest" description="Disordered" evidence="1">
    <location>
        <begin position="622"/>
        <end position="641"/>
    </location>
</feature>
<protein>
    <submittedName>
        <fullName evidence="2">Uncharacterized protein</fullName>
    </submittedName>
</protein>
<dbReference type="AlphaFoldDB" id="D0LIF3"/>
<dbReference type="EMBL" id="CP001804">
    <property type="protein sequence ID" value="ACY18309.1"/>
    <property type="molecule type" value="Genomic_DNA"/>
</dbReference>
<feature type="region of interest" description="Disordered" evidence="1">
    <location>
        <begin position="423"/>
        <end position="478"/>
    </location>
</feature>
<proteinExistence type="predicted"/>
<feature type="compositionally biased region" description="Basic and acidic residues" evidence="1">
    <location>
        <begin position="430"/>
        <end position="459"/>
    </location>
</feature>
<organism evidence="2 3">
    <name type="scientific">Haliangium ochraceum (strain DSM 14365 / JCM 11303 / SMP-2)</name>
    <dbReference type="NCBI Taxonomy" id="502025"/>
    <lineage>
        <taxon>Bacteria</taxon>
        <taxon>Pseudomonadati</taxon>
        <taxon>Myxococcota</taxon>
        <taxon>Polyangia</taxon>
        <taxon>Haliangiales</taxon>
        <taxon>Kofleriaceae</taxon>
        <taxon>Haliangium</taxon>
    </lineage>
</organism>
<name>D0LIF3_HALO1</name>
<dbReference type="eggNOG" id="COG3729">
    <property type="taxonomic scope" value="Bacteria"/>
</dbReference>
<accession>D0LIF3</accession>
<evidence type="ECO:0000313" key="2">
    <source>
        <dbReference type="EMBL" id="ACY18309.1"/>
    </source>
</evidence>
<feature type="compositionally biased region" description="Low complexity" evidence="1">
    <location>
        <begin position="460"/>
        <end position="471"/>
    </location>
</feature>
<dbReference type="Pfam" id="PF14412">
    <property type="entry name" value="AHH"/>
    <property type="match status" value="1"/>
</dbReference>
<dbReference type="Proteomes" id="UP000001880">
    <property type="component" value="Chromosome"/>
</dbReference>
<reference evidence="2 3" key="1">
    <citation type="journal article" date="2010" name="Stand. Genomic Sci.">
        <title>Complete genome sequence of Haliangium ochraceum type strain (SMP-2).</title>
        <authorList>
            <consortium name="US DOE Joint Genome Institute (JGI-PGF)"/>
            <person name="Ivanova N."/>
            <person name="Daum C."/>
            <person name="Lang E."/>
            <person name="Abt B."/>
            <person name="Kopitz M."/>
            <person name="Saunders E."/>
            <person name="Lapidus A."/>
            <person name="Lucas S."/>
            <person name="Glavina Del Rio T."/>
            <person name="Nolan M."/>
            <person name="Tice H."/>
            <person name="Copeland A."/>
            <person name="Cheng J.F."/>
            <person name="Chen F."/>
            <person name="Bruce D."/>
            <person name="Goodwin L."/>
            <person name="Pitluck S."/>
            <person name="Mavromatis K."/>
            <person name="Pati A."/>
            <person name="Mikhailova N."/>
            <person name="Chen A."/>
            <person name="Palaniappan K."/>
            <person name="Land M."/>
            <person name="Hauser L."/>
            <person name="Chang Y.J."/>
            <person name="Jeffries C.D."/>
            <person name="Detter J.C."/>
            <person name="Brettin T."/>
            <person name="Rohde M."/>
            <person name="Goker M."/>
            <person name="Bristow J."/>
            <person name="Markowitz V."/>
            <person name="Eisen J.A."/>
            <person name="Hugenholtz P."/>
            <person name="Kyrpides N.C."/>
            <person name="Klenk H.P."/>
        </authorList>
    </citation>
    <scope>NUCLEOTIDE SEQUENCE [LARGE SCALE GENOMIC DNA]</scope>
    <source>
        <strain evidence="3">DSM 14365 / CIP 107738 / JCM 11303 / AJ 13395 / SMP-2</strain>
    </source>
</reference>
<dbReference type="HOGENOM" id="CLU_366299_0_0_7"/>